<evidence type="ECO:0000256" key="1">
    <source>
        <dbReference type="SAM" id="MobiDB-lite"/>
    </source>
</evidence>
<evidence type="ECO:0000313" key="3">
    <source>
        <dbReference type="Proteomes" id="UP000318594"/>
    </source>
</evidence>
<evidence type="ECO:0000313" key="2">
    <source>
        <dbReference type="EMBL" id="BBK84255.1"/>
    </source>
</evidence>
<dbReference type="Proteomes" id="UP000318594">
    <property type="component" value="Chromosome"/>
</dbReference>
<sequence>MGRRDHEIRHSNCGRKDRDPRRGVDISEGQKTSRVDEEWSDMGLDEVNELAERFDVWETPVVHYALDLSAP</sequence>
<feature type="compositionally biased region" description="Basic and acidic residues" evidence="1">
    <location>
        <begin position="1"/>
        <end position="25"/>
    </location>
</feature>
<name>A0ABM7GY99_CUTAC</name>
<reference evidence="2 3" key="1">
    <citation type="submission" date="2019-06" db="EMBL/GenBank/DDBJ databases">
        <title>Complete genome sequence of Cutibacterium acnes subsp. acnes NBRC 107605.</title>
        <authorList>
            <person name="Miura T."/>
            <person name="Furukawa M."/>
            <person name="Shimamura M."/>
            <person name="Ohyama Y."/>
            <person name="Yamazoe A."/>
            <person name="Kawasaki H."/>
        </authorList>
    </citation>
    <scope>NUCLEOTIDE SEQUENCE [LARGE SCALE GENOMIC DNA]</scope>
    <source>
        <strain evidence="2 3">NBRC 107605</strain>
    </source>
</reference>
<gene>
    <name evidence="2" type="ORF">CacPP4_08700</name>
</gene>
<protein>
    <submittedName>
        <fullName evidence="2">Uncharacterized protein</fullName>
    </submittedName>
</protein>
<proteinExistence type="predicted"/>
<feature type="region of interest" description="Disordered" evidence="1">
    <location>
        <begin position="1"/>
        <end position="37"/>
    </location>
</feature>
<keyword evidence="3" id="KW-1185">Reference proteome</keyword>
<dbReference type="EMBL" id="AP019723">
    <property type="protein sequence ID" value="BBK84255.1"/>
    <property type="molecule type" value="Genomic_DNA"/>
</dbReference>
<accession>A0ABM7GY99</accession>
<organism evidence="2 3">
    <name type="scientific">Cutibacterium acnes subsp. acnes</name>
    <dbReference type="NCBI Taxonomy" id="1734925"/>
    <lineage>
        <taxon>Bacteria</taxon>
        <taxon>Bacillati</taxon>
        <taxon>Actinomycetota</taxon>
        <taxon>Actinomycetes</taxon>
        <taxon>Propionibacteriales</taxon>
        <taxon>Propionibacteriaceae</taxon>
        <taxon>Cutibacterium</taxon>
    </lineage>
</organism>